<gene>
    <name evidence="1" type="primary">fzy-1</name>
    <name evidence="1" type="ORF">g.30</name>
</gene>
<sequence length="110" mass="13234">VVPLTSSIAYHRFGILHISLQMYYQRSLNIDFIRRLEKIVEQQRNVFQSARSSSEKNTLSFRKTIKRCRNNFDLVVECDYLFDKFLGNWITDEYFFEHDNDYLTAKPVIQ</sequence>
<feature type="non-terminal residue" evidence="1">
    <location>
        <position position="110"/>
    </location>
</feature>
<dbReference type="EMBL" id="GBXI01016137">
    <property type="protein sequence ID" value="JAC98154.1"/>
    <property type="molecule type" value="Transcribed_RNA"/>
</dbReference>
<dbReference type="AlphaFoldDB" id="A0A0A1WI11"/>
<feature type="non-terminal residue" evidence="1">
    <location>
        <position position="1"/>
    </location>
</feature>
<accession>A0A0A1WI11</accession>
<protein>
    <submittedName>
        <fullName evidence="1">WD repeat-containing protein fzy-1</fullName>
    </submittedName>
</protein>
<reference evidence="1" key="2">
    <citation type="journal article" date="2015" name="Gigascience">
        <title>Reconstructing a comprehensive transcriptome assembly of a white-pupal translocated strain of the pest fruit fly Bactrocera cucurbitae.</title>
        <authorList>
            <person name="Sim S.B."/>
            <person name="Calla B."/>
            <person name="Hall B."/>
            <person name="DeRego T."/>
            <person name="Geib S.M."/>
        </authorList>
    </citation>
    <scope>NUCLEOTIDE SEQUENCE</scope>
</reference>
<name>A0A0A1WI11_ZEUCU</name>
<evidence type="ECO:0000313" key="1">
    <source>
        <dbReference type="EMBL" id="JAC98154.1"/>
    </source>
</evidence>
<reference evidence="1" key="1">
    <citation type="submission" date="2014-11" db="EMBL/GenBank/DDBJ databases">
        <authorList>
            <person name="Geib S."/>
        </authorList>
    </citation>
    <scope>NUCLEOTIDE SEQUENCE</scope>
</reference>
<organism evidence="1">
    <name type="scientific">Zeugodacus cucurbitae</name>
    <name type="common">Melon fruit fly</name>
    <name type="synonym">Bactrocera cucurbitae</name>
    <dbReference type="NCBI Taxonomy" id="28588"/>
    <lineage>
        <taxon>Eukaryota</taxon>
        <taxon>Metazoa</taxon>
        <taxon>Ecdysozoa</taxon>
        <taxon>Arthropoda</taxon>
        <taxon>Hexapoda</taxon>
        <taxon>Insecta</taxon>
        <taxon>Pterygota</taxon>
        <taxon>Neoptera</taxon>
        <taxon>Endopterygota</taxon>
        <taxon>Diptera</taxon>
        <taxon>Brachycera</taxon>
        <taxon>Muscomorpha</taxon>
        <taxon>Tephritoidea</taxon>
        <taxon>Tephritidae</taxon>
        <taxon>Zeugodacus</taxon>
        <taxon>Zeugodacus</taxon>
    </lineage>
</organism>
<proteinExistence type="predicted"/>